<name>A0A0P0L4B8_9GAMM</name>
<dbReference type="InterPro" id="IPR001296">
    <property type="entry name" value="Glyco_trans_1"/>
</dbReference>
<proteinExistence type="predicted"/>
<dbReference type="GO" id="GO:1901135">
    <property type="term" value="P:carbohydrate derivative metabolic process"/>
    <property type="evidence" value="ECO:0007669"/>
    <property type="project" value="UniProtKB-ARBA"/>
</dbReference>
<reference evidence="2" key="1">
    <citation type="submission" date="2015-08" db="EMBL/GenBank/DDBJ databases">
        <title>Partial sequence of psychrophilic Colwellia sp.</title>
        <authorList>
            <person name="Pankowski J.A."/>
            <person name="Leong J.S."/>
            <person name="Nano F.E."/>
        </authorList>
    </citation>
    <scope>NUCLEOTIDE SEQUENCE</scope>
    <source>
        <strain evidence="2">C1</strain>
    </source>
</reference>
<feature type="domain" description="Glycosyl transferase family 1" evidence="1">
    <location>
        <begin position="194"/>
        <end position="351"/>
    </location>
</feature>
<dbReference type="PANTHER" id="PTHR12526">
    <property type="entry name" value="GLYCOSYLTRANSFERASE"/>
    <property type="match status" value="1"/>
</dbReference>
<dbReference type="EMBL" id="KT428295">
    <property type="protein sequence ID" value="ALK44305.1"/>
    <property type="molecule type" value="Genomic_DNA"/>
</dbReference>
<dbReference type="SUPFAM" id="SSF53756">
    <property type="entry name" value="UDP-Glycosyltransferase/glycogen phosphorylase"/>
    <property type="match status" value="1"/>
</dbReference>
<protein>
    <submittedName>
        <fullName evidence="2">LPS glycosyltransferase</fullName>
    </submittedName>
</protein>
<dbReference type="Gene3D" id="3.40.50.2000">
    <property type="entry name" value="Glycogen Phosphorylase B"/>
    <property type="match status" value="2"/>
</dbReference>
<evidence type="ECO:0000259" key="1">
    <source>
        <dbReference type="Pfam" id="PF00534"/>
    </source>
</evidence>
<dbReference type="PANTHER" id="PTHR12526:SF637">
    <property type="entry name" value="GLYCOSYLTRANSFERASE EPSF-RELATED"/>
    <property type="match status" value="1"/>
</dbReference>
<sequence length="375" mass="42418">MEPLMPKKILFFSNLFPLPWETTRGQFNLQQTAHMEEEADISYLIPVSVFIWFKHVFFGRKTYGKKNYCLFPFFYIPKVGRSLHPLFMLLSMLISVKPLFWFARHKYVLASWAYPEGVTAAILKKAFGFKLTIDCLGSDVNVHSLCPKRKKQLSFAFNQATTVATKSKALAKEVLKIAPKANVKTIYNGVNFERFSVVQKPNTKTFKLLFIGNLINTKGVFELLAAAKKLNDDKVDFELSIIGNGPEKNNLASYIVTNNLSASVKLIGGVPHELLDQWFSKSHALVLPSYREGVPNVIMEALATGTPVVATKVGGIPEVIEHERNGILLEDYQPDSIYQGIRQLMSESWSSEDILKSVEDYTWKNTSEQFLGTFQ</sequence>
<keyword evidence="2" id="KW-0808">Transferase</keyword>
<dbReference type="GO" id="GO:0016757">
    <property type="term" value="F:glycosyltransferase activity"/>
    <property type="evidence" value="ECO:0007669"/>
    <property type="project" value="InterPro"/>
</dbReference>
<accession>A0A0P0L4B8</accession>
<evidence type="ECO:0000313" key="2">
    <source>
        <dbReference type="EMBL" id="ALK44305.1"/>
    </source>
</evidence>
<organism evidence="2">
    <name type="scientific">Colwellia sp. C1</name>
    <dbReference type="NCBI Taxonomy" id="1737566"/>
    <lineage>
        <taxon>Bacteria</taxon>
        <taxon>Pseudomonadati</taxon>
        <taxon>Pseudomonadota</taxon>
        <taxon>Gammaproteobacteria</taxon>
        <taxon>Alteromonadales</taxon>
        <taxon>Colwelliaceae</taxon>
        <taxon>Colwellia</taxon>
    </lineage>
</organism>
<dbReference type="AlphaFoldDB" id="A0A0P0L4B8"/>
<dbReference type="Pfam" id="PF00534">
    <property type="entry name" value="Glycos_transf_1"/>
    <property type="match status" value="1"/>
</dbReference>